<name>A0ABT1U6B7_9GAMM</name>
<evidence type="ECO:0000313" key="1">
    <source>
        <dbReference type="EMBL" id="MCQ8129405.1"/>
    </source>
</evidence>
<organism evidence="1 2">
    <name type="scientific">Methylomonas rivi</name>
    <dbReference type="NCBI Taxonomy" id="2952226"/>
    <lineage>
        <taxon>Bacteria</taxon>
        <taxon>Pseudomonadati</taxon>
        <taxon>Pseudomonadota</taxon>
        <taxon>Gammaproteobacteria</taxon>
        <taxon>Methylococcales</taxon>
        <taxon>Methylococcaceae</taxon>
        <taxon>Methylomonas</taxon>
    </lineage>
</organism>
<dbReference type="EMBL" id="JANIBK010000071">
    <property type="protein sequence ID" value="MCQ8129405.1"/>
    <property type="molecule type" value="Genomic_DNA"/>
</dbReference>
<sequence>EWRLAVLALFQPGRSALPGVSPWTIRCCLARRQLWLGSWRRTLTDAGNNTRALILHNDFDLFSAAAAEAAREMPSIRSVCVQHGLPTDEFFPTRADVQLVWGDASRKAYLAHNTPPDALVIGTYRAKPAIRFPQYLPVPRRILLVSQTHTPIFGRSLENDFLRLATELDRDLEQDSFHILLHPEESRLGHPYAAGNIRSRCRYPPHATLIPNDAALKQPALVVGFCSTALVEAAQAGHFVLGMHWEVPLSLGALAVGVPQYRVRSGAEALRLFNRLRENHRFRSEWRHTQTLWLDSVCAPLAPGWLDDCLRHGRDPGDA</sequence>
<protein>
    <recommendedName>
        <fullName evidence="3">Capsule biosynthesis protein</fullName>
    </recommendedName>
</protein>
<comment type="caution">
    <text evidence="1">The sequence shown here is derived from an EMBL/GenBank/DDBJ whole genome shotgun (WGS) entry which is preliminary data.</text>
</comment>
<accession>A0ABT1U6B7</accession>
<dbReference type="RefSeq" id="WP_256615837.1">
    <property type="nucleotide sequence ID" value="NZ_JANIBK010000071.1"/>
</dbReference>
<evidence type="ECO:0008006" key="3">
    <source>
        <dbReference type="Google" id="ProtNLM"/>
    </source>
</evidence>
<feature type="non-terminal residue" evidence="1">
    <location>
        <position position="1"/>
    </location>
</feature>
<keyword evidence="2" id="KW-1185">Reference proteome</keyword>
<dbReference type="Proteomes" id="UP001524586">
    <property type="component" value="Unassembled WGS sequence"/>
</dbReference>
<gene>
    <name evidence="1" type="ORF">NP596_13160</name>
</gene>
<evidence type="ECO:0000313" key="2">
    <source>
        <dbReference type="Proteomes" id="UP001524586"/>
    </source>
</evidence>
<proteinExistence type="predicted"/>
<reference evidence="1 2" key="1">
    <citation type="submission" date="2022-07" db="EMBL/GenBank/DDBJ databases">
        <title>Methylomonas rivi sp. nov., Methylomonas rosea sp. nov., Methylomonas aureus sp. nov. and Methylomonas subterranea sp. nov., four novel methanotrophs isolated from a freshwater creek and the deep terrestrial subsurface.</title>
        <authorList>
            <person name="Abin C."/>
            <person name="Sankaranarayanan K."/>
            <person name="Garner C."/>
            <person name="Sindelar R."/>
            <person name="Kotary K."/>
            <person name="Garner R."/>
            <person name="Barclay S."/>
            <person name="Lawson P."/>
            <person name="Krumholz L."/>
        </authorList>
    </citation>
    <scope>NUCLEOTIDE SEQUENCE [LARGE SCALE GENOMIC DNA]</scope>
    <source>
        <strain evidence="1 2">WSC-6</strain>
    </source>
</reference>